<comment type="caution">
    <text evidence="10">The sequence shown here is derived from an EMBL/GenBank/DDBJ whole genome shotgun (WGS) entry which is preliminary data.</text>
</comment>
<dbReference type="InterPro" id="IPR058353">
    <property type="entry name" value="DUF8040"/>
</dbReference>
<evidence type="ECO:0000313" key="10">
    <source>
        <dbReference type="EMBL" id="KAK6122100.1"/>
    </source>
</evidence>
<evidence type="ECO:0000256" key="7">
    <source>
        <dbReference type="ARBA" id="ARBA00023242"/>
    </source>
</evidence>
<proteinExistence type="inferred from homology"/>
<dbReference type="Proteomes" id="UP001318860">
    <property type="component" value="Unassembled WGS sequence"/>
</dbReference>
<keyword evidence="6" id="KW-0378">Hydrolase</keyword>
<dbReference type="Pfam" id="PF13359">
    <property type="entry name" value="DDE_Tnp_4"/>
    <property type="match status" value="1"/>
</dbReference>
<feature type="domain" description="DUF8040" evidence="9">
    <location>
        <begin position="18"/>
        <end position="108"/>
    </location>
</feature>
<gene>
    <name evidence="10" type="ORF">DH2020_044157</name>
</gene>
<reference evidence="10 11" key="1">
    <citation type="journal article" date="2021" name="Comput. Struct. Biotechnol. J.">
        <title>De novo genome assembly of the potent medicinal plant Rehmannia glutinosa using nanopore technology.</title>
        <authorList>
            <person name="Ma L."/>
            <person name="Dong C."/>
            <person name="Song C."/>
            <person name="Wang X."/>
            <person name="Zheng X."/>
            <person name="Niu Y."/>
            <person name="Chen S."/>
            <person name="Feng W."/>
        </authorList>
    </citation>
    <scope>NUCLEOTIDE SEQUENCE [LARGE SCALE GENOMIC DNA]</scope>
    <source>
        <strain evidence="10">DH-2019</strain>
    </source>
</reference>
<evidence type="ECO:0000256" key="2">
    <source>
        <dbReference type="ARBA" id="ARBA00004123"/>
    </source>
</evidence>
<evidence type="ECO:0008006" key="12">
    <source>
        <dbReference type="Google" id="ProtNLM"/>
    </source>
</evidence>
<comment type="similarity">
    <text evidence="3">Belongs to the HARBI1 family.</text>
</comment>
<evidence type="ECO:0000259" key="9">
    <source>
        <dbReference type="Pfam" id="PF26138"/>
    </source>
</evidence>
<dbReference type="Pfam" id="PF26138">
    <property type="entry name" value="DUF8040"/>
    <property type="match status" value="1"/>
</dbReference>
<organism evidence="10 11">
    <name type="scientific">Rehmannia glutinosa</name>
    <name type="common">Chinese foxglove</name>
    <dbReference type="NCBI Taxonomy" id="99300"/>
    <lineage>
        <taxon>Eukaryota</taxon>
        <taxon>Viridiplantae</taxon>
        <taxon>Streptophyta</taxon>
        <taxon>Embryophyta</taxon>
        <taxon>Tracheophyta</taxon>
        <taxon>Spermatophyta</taxon>
        <taxon>Magnoliopsida</taxon>
        <taxon>eudicotyledons</taxon>
        <taxon>Gunneridae</taxon>
        <taxon>Pentapetalae</taxon>
        <taxon>asterids</taxon>
        <taxon>lamiids</taxon>
        <taxon>Lamiales</taxon>
        <taxon>Orobanchaceae</taxon>
        <taxon>Rehmannieae</taxon>
        <taxon>Rehmannia</taxon>
    </lineage>
</organism>
<keyword evidence="4" id="KW-0540">Nuclease</keyword>
<keyword evidence="11" id="KW-1185">Reference proteome</keyword>
<evidence type="ECO:0000259" key="8">
    <source>
        <dbReference type="Pfam" id="PF13359"/>
    </source>
</evidence>
<keyword evidence="7" id="KW-0539">Nucleus</keyword>
<dbReference type="PANTHER" id="PTHR22930">
    <property type="match status" value="1"/>
</dbReference>
<evidence type="ECO:0000256" key="1">
    <source>
        <dbReference type="ARBA" id="ARBA00001968"/>
    </source>
</evidence>
<comment type="cofactor">
    <cofactor evidence="1">
        <name>a divalent metal cation</name>
        <dbReference type="ChEBI" id="CHEBI:60240"/>
    </cofactor>
</comment>
<evidence type="ECO:0000256" key="6">
    <source>
        <dbReference type="ARBA" id="ARBA00022801"/>
    </source>
</evidence>
<protein>
    <recommendedName>
        <fullName evidence="12">Nuclease</fullName>
    </recommendedName>
</protein>
<name>A0ABR0UJI9_REHGL</name>
<evidence type="ECO:0000256" key="5">
    <source>
        <dbReference type="ARBA" id="ARBA00022723"/>
    </source>
</evidence>
<evidence type="ECO:0000256" key="3">
    <source>
        <dbReference type="ARBA" id="ARBA00006958"/>
    </source>
</evidence>
<evidence type="ECO:0000256" key="4">
    <source>
        <dbReference type="ARBA" id="ARBA00022722"/>
    </source>
</evidence>
<keyword evidence="5" id="KW-0479">Metal-binding</keyword>
<dbReference type="EMBL" id="JABTTQ020002780">
    <property type="protein sequence ID" value="KAK6122100.1"/>
    <property type="molecule type" value="Genomic_DNA"/>
</dbReference>
<dbReference type="InterPro" id="IPR027806">
    <property type="entry name" value="HARBI1_dom"/>
</dbReference>
<comment type="subcellular location">
    <subcellularLocation>
        <location evidence="2">Nucleus</location>
    </subcellularLocation>
</comment>
<feature type="domain" description="DDE Tnp4" evidence="8">
    <location>
        <begin position="144"/>
        <end position="305"/>
    </location>
</feature>
<evidence type="ECO:0000313" key="11">
    <source>
        <dbReference type="Proteomes" id="UP001318860"/>
    </source>
</evidence>
<sequence length="373" mass="43154">MHGGSYIERPVRRPISTIGSDYINKVLNEDPMHFRQIYRMYPEAFLKLCNILKEKTPLRDTRYICVEEMLATFLLTVGQNNRYCVTRKTFGRAYSTASRNFNKILKALNTIASTMMVKPGVAVPSKIRESTRFYPYFKDCVGAIDGTHVPAIVYGRDVSSYRNRHGIISQNVLAACTFDLGFIYILSGWEGSAHDSKLLNDALTRRNELKVPRGEKFFVDCGFPNRRQFLAPFRGVRYHLQDFGGEGRHLENARELFNLRQASLRIVVERLFGIFKLRFAIFKSAPPFPFKTQAKLVLACAGLHNFLNKECRSDEFPIEPDDEYLSQPSLLTETEDEVDILQTQEEQRENANEWRNNIAQEMWRHALNEDNRD</sequence>
<dbReference type="PANTHER" id="PTHR22930:SF259">
    <property type="entry name" value="OS08G0106900 PROTEIN"/>
    <property type="match status" value="1"/>
</dbReference>
<accession>A0ABR0UJI9</accession>
<dbReference type="InterPro" id="IPR045249">
    <property type="entry name" value="HARBI1-like"/>
</dbReference>